<dbReference type="EC" id="2.7.13.3" evidence="2"/>
<dbReference type="RefSeq" id="WP_192031682.1">
    <property type="nucleotide sequence ID" value="NZ_JACYTR010000107.1"/>
</dbReference>
<evidence type="ECO:0000256" key="4">
    <source>
        <dbReference type="ARBA" id="ARBA00022679"/>
    </source>
</evidence>
<dbReference type="InterPro" id="IPR005467">
    <property type="entry name" value="His_kinase_dom"/>
</dbReference>
<dbReference type="InterPro" id="IPR036097">
    <property type="entry name" value="HisK_dim/P_sf"/>
</dbReference>
<evidence type="ECO:0000256" key="2">
    <source>
        <dbReference type="ARBA" id="ARBA00012438"/>
    </source>
</evidence>
<comment type="catalytic activity">
    <reaction evidence="1">
        <text>ATP + protein L-histidine = ADP + protein N-phospho-L-histidine.</text>
        <dbReference type="EC" id="2.7.13.3"/>
    </reaction>
</comment>
<dbReference type="InterPro" id="IPR035965">
    <property type="entry name" value="PAS-like_dom_sf"/>
</dbReference>
<keyword evidence="11" id="KW-1185">Reference proteome</keyword>
<evidence type="ECO:0000313" key="11">
    <source>
        <dbReference type="Proteomes" id="UP000613768"/>
    </source>
</evidence>
<keyword evidence="3" id="KW-0597">Phosphoprotein</keyword>
<comment type="caution">
    <text evidence="10">The sequence shown here is derived from an EMBL/GenBank/DDBJ whole genome shotgun (WGS) entry which is preliminary data.</text>
</comment>
<dbReference type="GO" id="GO:0005524">
    <property type="term" value="F:ATP binding"/>
    <property type="evidence" value="ECO:0007669"/>
    <property type="project" value="UniProtKB-KW"/>
</dbReference>
<proteinExistence type="predicted"/>
<dbReference type="PANTHER" id="PTHR43065">
    <property type="entry name" value="SENSOR HISTIDINE KINASE"/>
    <property type="match status" value="1"/>
</dbReference>
<dbReference type="GO" id="GO:0000155">
    <property type="term" value="F:phosphorelay sensor kinase activity"/>
    <property type="evidence" value="ECO:0007669"/>
    <property type="project" value="InterPro"/>
</dbReference>
<dbReference type="SMART" id="SM00387">
    <property type="entry name" value="HATPase_c"/>
    <property type="match status" value="1"/>
</dbReference>
<dbReference type="SUPFAM" id="SSF55874">
    <property type="entry name" value="ATPase domain of HSP90 chaperone/DNA topoisomerase II/histidine kinase"/>
    <property type="match status" value="1"/>
</dbReference>
<reference evidence="10 11" key="1">
    <citation type="submission" date="2020-09" db="EMBL/GenBank/DDBJ databases">
        <title>Pseudoxanthomonas sp. CAU 1598 isolated from sand of Yaerae Beach.</title>
        <authorList>
            <person name="Kim W."/>
        </authorList>
    </citation>
    <scope>NUCLEOTIDE SEQUENCE [LARGE SCALE GENOMIC DNA]</scope>
    <source>
        <strain evidence="10 11">CAU 1598</strain>
    </source>
</reference>
<evidence type="ECO:0000313" key="10">
    <source>
        <dbReference type="EMBL" id="MBD8528265.1"/>
    </source>
</evidence>
<sequence length="364" mass="38943">MLATSHSDGAITVNETHLFDALATPLLQVGADDRVSWVNIAAGSWLGLGLRRIIGHSVNLLAGPEADLAALCARARAKPDGVRAQRVQFGPDQSQARYAHVLASVVDDQVQLELHPIEEFSGPDPALLLPGALAAALKGLAHEVKNPLAGLKGAAQLLRRRVTDPDGERYLEVILAETDRLFGLVQRLLEPAPASPHAPINIHHPVERVRLLAEAEAGWSVRLVRDYDPSLPELSADADRLTQAILNLVRNALQADATEVKLRTRAETNVVIGDVAHRLAIRVEVIDNGHGVPEELAERIFLPLVTGRAEGTGLGLALAQQVAREHGGSLSFRSRRGHTVFTLLLPLSRDSGFGIGDSEGDASA</sequence>
<dbReference type="InterPro" id="IPR004358">
    <property type="entry name" value="Sig_transdc_His_kin-like_C"/>
</dbReference>
<dbReference type="Pfam" id="PF00512">
    <property type="entry name" value="HisKA"/>
    <property type="match status" value="1"/>
</dbReference>
<dbReference type="SUPFAM" id="SSF55785">
    <property type="entry name" value="PYP-like sensor domain (PAS domain)"/>
    <property type="match status" value="1"/>
</dbReference>
<dbReference type="Proteomes" id="UP000613768">
    <property type="component" value="Unassembled WGS sequence"/>
</dbReference>
<dbReference type="EMBL" id="JACYTR010000107">
    <property type="protein sequence ID" value="MBD8528265.1"/>
    <property type="molecule type" value="Genomic_DNA"/>
</dbReference>
<feature type="domain" description="Histidine kinase" evidence="9">
    <location>
        <begin position="139"/>
        <end position="349"/>
    </location>
</feature>
<dbReference type="PANTHER" id="PTHR43065:SF16">
    <property type="entry name" value="SENSORY HISTIDINE KINASE_PHOSPHATASE NTRB"/>
    <property type="match status" value="1"/>
</dbReference>
<keyword evidence="5" id="KW-0547">Nucleotide-binding</keyword>
<dbReference type="Pfam" id="PF02518">
    <property type="entry name" value="HATPase_c"/>
    <property type="match status" value="1"/>
</dbReference>
<dbReference type="AlphaFoldDB" id="A0AAW3ZU30"/>
<dbReference type="InterPro" id="IPR003594">
    <property type="entry name" value="HATPase_dom"/>
</dbReference>
<evidence type="ECO:0000256" key="8">
    <source>
        <dbReference type="ARBA" id="ARBA00023012"/>
    </source>
</evidence>
<protein>
    <recommendedName>
        <fullName evidence="2">histidine kinase</fullName>
        <ecNumber evidence="2">2.7.13.3</ecNumber>
    </recommendedName>
</protein>
<evidence type="ECO:0000259" key="9">
    <source>
        <dbReference type="PROSITE" id="PS50109"/>
    </source>
</evidence>
<gene>
    <name evidence="10" type="ORF">IFO71_21155</name>
</gene>
<dbReference type="SUPFAM" id="SSF47384">
    <property type="entry name" value="Homodimeric domain of signal transducing histidine kinase"/>
    <property type="match status" value="1"/>
</dbReference>
<keyword evidence="6" id="KW-0418">Kinase</keyword>
<keyword evidence="4" id="KW-0808">Transferase</keyword>
<keyword evidence="8" id="KW-0902">Two-component regulatory system</keyword>
<keyword evidence="7 10" id="KW-0067">ATP-binding</keyword>
<dbReference type="InterPro" id="IPR003661">
    <property type="entry name" value="HisK_dim/P_dom"/>
</dbReference>
<dbReference type="SMART" id="SM00388">
    <property type="entry name" value="HisKA"/>
    <property type="match status" value="1"/>
</dbReference>
<evidence type="ECO:0000256" key="5">
    <source>
        <dbReference type="ARBA" id="ARBA00022741"/>
    </source>
</evidence>
<evidence type="ECO:0000256" key="3">
    <source>
        <dbReference type="ARBA" id="ARBA00022553"/>
    </source>
</evidence>
<evidence type="ECO:0000256" key="6">
    <source>
        <dbReference type="ARBA" id="ARBA00022777"/>
    </source>
</evidence>
<accession>A0AAW3ZU30</accession>
<dbReference type="Gene3D" id="3.30.565.10">
    <property type="entry name" value="Histidine kinase-like ATPase, C-terminal domain"/>
    <property type="match status" value="1"/>
</dbReference>
<dbReference type="PRINTS" id="PR00344">
    <property type="entry name" value="BCTRLSENSOR"/>
</dbReference>
<dbReference type="Gene3D" id="1.10.287.130">
    <property type="match status" value="1"/>
</dbReference>
<dbReference type="PROSITE" id="PS50109">
    <property type="entry name" value="HIS_KIN"/>
    <property type="match status" value="1"/>
</dbReference>
<name>A0AAW3ZU30_9GAMM</name>
<dbReference type="InterPro" id="IPR036890">
    <property type="entry name" value="HATPase_C_sf"/>
</dbReference>
<dbReference type="CDD" id="cd00082">
    <property type="entry name" value="HisKA"/>
    <property type="match status" value="1"/>
</dbReference>
<evidence type="ECO:0000256" key="7">
    <source>
        <dbReference type="ARBA" id="ARBA00022840"/>
    </source>
</evidence>
<evidence type="ECO:0000256" key="1">
    <source>
        <dbReference type="ARBA" id="ARBA00000085"/>
    </source>
</evidence>
<organism evidence="10 11">
    <name type="scientific">Pseudomarimonas arenosa</name>
    <dbReference type="NCBI Taxonomy" id="2774145"/>
    <lineage>
        <taxon>Bacteria</taxon>
        <taxon>Pseudomonadati</taxon>
        <taxon>Pseudomonadota</taxon>
        <taxon>Gammaproteobacteria</taxon>
        <taxon>Lysobacterales</taxon>
        <taxon>Lysobacteraceae</taxon>
        <taxon>Pseudomarimonas</taxon>
    </lineage>
</organism>